<evidence type="ECO:0000313" key="5">
    <source>
        <dbReference type="Proteomes" id="UP000017429"/>
    </source>
</evidence>
<evidence type="ECO:0000256" key="2">
    <source>
        <dbReference type="SAM" id="MobiDB-lite"/>
    </source>
</evidence>
<reference evidence="4" key="2">
    <citation type="submission" date="2022-05" db="EMBL/GenBank/DDBJ databases">
        <authorList>
            <person name="Proctor A.L."/>
            <person name="Phillips G.J."/>
            <person name="Wannemuehler M.J."/>
        </authorList>
    </citation>
    <scope>NUCLEOTIDE SEQUENCE</scope>
    <source>
        <strain evidence="4">ASF457</strain>
    </source>
</reference>
<feature type="compositionally biased region" description="Basic and acidic residues" evidence="2">
    <location>
        <begin position="533"/>
        <end position="542"/>
    </location>
</feature>
<dbReference type="eggNOG" id="COG1463">
    <property type="taxonomic scope" value="Bacteria"/>
</dbReference>
<reference evidence="4" key="3">
    <citation type="submission" date="2022-06" db="EMBL/GenBank/DDBJ databases">
        <title>Resources to Facilitate Use of the Altered Schaedler Flora (ASF) Mouse Model to Study Microbiome Function.</title>
        <authorList>
            <person name="Proctor A."/>
            <person name="Parvinroo S."/>
            <person name="Richie T."/>
            <person name="Jia X."/>
            <person name="Lee S.T.M."/>
            <person name="Karp P.D."/>
            <person name="Paley S."/>
            <person name="Kostic A.D."/>
            <person name="Pierre J.F."/>
            <person name="Wannemuehler M.J."/>
            <person name="Phillips G.J."/>
        </authorList>
    </citation>
    <scope>NUCLEOTIDE SEQUENCE</scope>
    <source>
        <strain evidence="4">ASF457</strain>
    </source>
</reference>
<evidence type="ECO:0000256" key="1">
    <source>
        <dbReference type="SAM" id="Coils"/>
    </source>
</evidence>
<dbReference type="RefSeq" id="WP_023276274.1">
    <property type="nucleotide sequence ID" value="NZ_CP097562.1"/>
</dbReference>
<feature type="compositionally biased region" description="Polar residues" evidence="2">
    <location>
        <begin position="543"/>
        <end position="552"/>
    </location>
</feature>
<reference evidence="4" key="1">
    <citation type="journal article" date="2014" name="Genome Announc.">
        <title>Draft genome sequences of the altered schaedler flora, a defined bacterial community from gnotobiotic mice.</title>
        <authorList>
            <person name="Wannemuehler M.J."/>
            <person name="Overstreet A.M."/>
            <person name="Ward D.V."/>
            <person name="Phillips G.J."/>
        </authorList>
    </citation>
    <scope>NUCLEOTIDE SEQUENCE</scope>
    <source>
        <strain evidence="4">ASF457</strain>
    </source>
</reference>
<keyword evidence="3" id="KW-1133">Transmembrane helix</keyword>
<dbReference type="OrthoDB" id="9788420at2"/>
<feature type="region of interest" description="Disordered" evidence="2">
    <location>
        <begin position="497"/>
        <end position="575"/>
    </location>
</feature>
<dbReference type="InterPro" id="IPR052336">
    <property type="entry name" value="MlaD_Phospholipid_Transporter"/>
</dbReference>
<dbReference type="Proteomes" id="UP000017429">
    <property type="component" value="Chromosome"/>
</dbReference>
<evidence type="ECO:0000256" key="3">
    <source>
        <dbReference type="SAM" id="Phobius"/>
    </source>
</evidence>
<evidence type="ECO:0000313" key="4">
    <source>
        <dbReference type="EMBL" id="USF23206.1"/>
    </source>
</evidence>
<organism evidence="4 5">
    <name type="scientific">Mucispirillum schaedleri ASF457</name>
    <dbReference type="NCBI Taxonomy" id="1379858"/>
    <lineage>
        <taxon>Bacteria</taxon>
        <taxon>Pseudomonadati</taxon>
        <taxon>Deferribacterota</taxon>
        <taxon>Deferribacteres</taxon>
        <taxon>Deferribacterales</taxon>
        <taxon>Mucispirillaceae</taxon>
        <taxon>Mucispirillum</taxon>
    </lineage>
</organism>
<dbReference type="AlphaFoldDB" id="V2QE64"/>
<name>V2QE64_9BACT</name>
<dbReference type="EMBL" id="CP097562">
    <property type="protein sequence ID" value="USF23206.1"/>
    <property type="molecule type" value="Genomic_DNA"/>
</dbReference>
<keyword evidence="3" id="KW-0812">Transmembrane</keyword>
<gene>
    <name evidence="4" type="ORF">N508_000262</name>
</gene>
<dbReference type="InterPro" id="IPR003399">
    <property type="entry name" value="Mce/MlaD"/>
</dbReference>
<keyword evidence="5" id="KW-1185">Reference proteome</keyword>
<feature type="coiled-coil region" evidence="1">
    <location>
        <begin position="225"/>
        <end position="277"/>
    </location>
</feature>
<dbReference type="PANTHER" id="PTHR33371">
    <property type="entry name" value="INTERMEMBRANE PHOSPHOLIPID TRANSPORT SYSTEM BINDING PROTEIN MLAD-RELATED"/>
    <property type="match status" value="1"/>
</dbReference>
<feature type="transmembrane region" description="Helical" evidence="3">
    <location>
        <begin position="7"/>
        <end position="28"/>
    </location>
</feature>
<dbReference type="Pfam" id="PF02470">
    <property type="entry name" value="MlaD"/>
    <property type="match status" value="1"/>
</dbReference>
<sequence length="575" mass="65138">MNVETKVGIFVIIGFFMVAVTAAVFGNLELNSKEGNTVYFRLNDATGIRSGTPIMYKGLKVGEVKDVMMKDNQILTRVNIYREFEIPDNVRFNVKQSGFVGQKFVELEADPNMKSQAPLQNNYEYDGRQSTANLDAVMAKLNDVAAEMTVLLKTFNEVITTDKSKDALQDSISNLKDITDSIKNIVSSNEQNIQDVIINAKNMTDMIEQLITKNEKNLNTSINNIAEISQTLKKFTESVDELLANNHDNIDSSLKNLKEITDKVNSTMDDIEKITNDINEGNGTLGMLINDNKTKNDIKKVVSGVSSFFGDETEDDKDRMSLYTTIGVDYLFDAKSVNTARGYAQASFYTDPKNFYLIGVSNIPVINPNSPEYDIYGNKIKNSELAFSLQYSHIFYNIFGLRFGIFDNTLGLAADIYPLKNKDLAISLEAYDFNAYSNSLDVYTRALIRWHFYKGIFIQAGVEDVIGYTNRMYMVGVGIRFKPSDLGKLANNMEKENTVKKTEQQQYKNDIENEPLYQEYKNTKSNQAKKSKTVKDNKEPETVKQQNTTQKNESNDIKKQDKINESNEFFDSLVY</sequence>
<protein>
    <submittedName>
        <fullName evidence="4">Uncharacterized protein</fullName>
    </submittedName>
</protein>
<dbReference type="KEGG" id="msch:N508_000262"/>
<accession>V2QE64</accession>
<keyword evidence="3" id="KW-0472">Membrane</keyword>
<proteinExistence type="predicted"/>
<dbReference type="PANTHER" id="PTHR33371:SF4">
    <property type="entry name" value="INTERMEMBRANE PHOSPHOLIPID TRANSPORT SYSTEM BINDING PROTEIN MLAD"/>
    <property type="match status" value="1"/>
</dbReference>
<dbReference type="Gene3D" id="1.10.287.950">
    <property type="entry name" value="Methyl-accepting chemotaxis protein"/>
    <property type="match status" value="1"/>
</dbReference>
<keyword evidence="1" id="KW-0175">Coiled coil</keyword>
<feature type="compositionally biased region" description="Basic and acidic residues" evidence="2">
    <location>
        <begin position="553"/>
        <end position="565"/>
    </location>
</feature>